<proteinExistence type="predicted"/>
<evidence type="ECO:0000313" key="2">
    <source>
        <dbReference type="EMBL" id="KAF2544919.1"/>
    </source>
</evidence>
<feature type="compositionally biased region" description="Basic and acidic residues" evidence="1">
    <location>
        <begin position="157"/>
        <end position="168"/>
    </location>
</feature>
<dbReference type="EMBL" id="QGKY02001925">
    <property type="protein sequence ID" value="KAF2544919.1"/>
    <property type="molecule type" value="Genomic_DNA"/>
</dbReference>
<gene>
    <name evidence="2" type="ORF">F2Q70_00022321</name>
</gene>
<sequence>MLFIITPIHSQYLNFFTILILASGRWAFNADDVVLPSPSTSVEESLAYFISNGFDVWYMTTFLDSQVRARFLNLLLATGTVCHSNTDSKDWPKEDADASKLDRIKWECRLIDKSPCKRHGTAKGTMDVKERVPLLAKKSNEPSTSSSGQRLCHPPAVKKEVPAEGERG</sequence>
<accession>A0A8S9GHF0</accession>
<comment type="caution">
    <text evidence="2">The sequence shown here is derived from an EMBL/GenBank/DDBJ whole genome shotgun (WGS) entry which is preliminary data.</text>
</comment>
<reference evidence="2" key="1">
    <citation type="submission" date="2019-12" db="EMBL/GenBank/DDBJ databases">
        <title>Genome sequencing and annotation of Brassica cretica.</title>
        <authorList>
            <person name="Studholme D.J."/>
            <person name="Sarris P.F."/>
        </authorList>
    </citation>
    <scope>NUCLEOTIDE SEQUENCE</scope>
    <source>
        <strain evidence="2">PFS-102/07</strain>
        <tissue evidence="2">Leaf</tissue>
    </source>
</reference>
<name>A0A8S9GHF0_BRACR</name>
<dbReference type="AlphaFoldDB" id="A0A8S9GHF0"/>
<organism evidence="2">
    <name type="scientific">Brassica cretica</name>
    <name type="common">Mustard</name>
    <dbReference type="NCBI Taxonomy" id="69181"/>
    <lineage>
        <taxon>Eukaryota</taxon>
        <taxon>Viridiplantae</taxon>
        <taxon>Streptophyta</taxon>
        <taxon>Embryophyta</taxon>
        <taxon>Tracheophyta</taxon>
        <taxon>Spermatophyta</taxon>
        <taxon>Magnoliopsida</taxon>
        <taxon>eudicotyledons</taxon>
        <taxon>Gunneridae</taxon>
        <taxon>Pentapetalae</taxon>
        <taxon>rosids</taxon>
        <taxon>malvids</taxon>
        <taxon>Brassicales</taxon>
        <taxon>Brassicaceae</taxon>
        <taxon>Brassiceae</taxon>
        <taxon>Brassica</taxon>
    </lineage>
</organism>
<feature type="region of interest" description="Disordered" evidence="1">
    <location>
        <begin position="117"/>
        <end position="168"/>
    </location>
</feature>
<protein>
    <submittedName>
        <fullName evidence="2">Uncharacterized protein</fullName>
    </submittedName>
</protein>
<evidence type="ECO:0000256" key="1">
    <source>
        <dbReference type="SAM" id="MobiDB-lite"/>
    </source>
</evidence>